<keyword evidence="1" id="KW-0472">Membrane</keyword>
<keyword evidence="1" id="KW-1133">Transmembrane helix</keyword>
<keyword evidence="3" id="KW-0645">Protease</keyword>
<keyword evidence="1" id="KW-0812">Transmembrane</keyword>
<sequence length="231" mass="26330">MFYLLLLLLCVFSFTIGYAWRSLFKLAGGNLILFYLYHFGLTLTVIAVFYLLDKTLFTSISAWGAYKKPNIPGIVVDSIVTFCLIPLVLECVPFFKKSRGEEKYTQVFKGKILPGSLLPKNNTELLFFSLFTLEGVVLEEVLYRQVLFYILMNIWAVDPLVIISFGAALFSLAHVRKLKGELVPYFVLGLAFGIFYLYTRNLSLVIALHFLMNTTEIIIAYKRIRSGKIVS</sequence>
<dbReference type="RefSeq" id="WP_161818464.1">
    <property type="nucleotide sequence ID" value="NZ_JAACJS010000012.1"/>
</dbReference>
<dbReference type="Proteomes" id="UP000753802">
    <property type="component" value="Unassembled WGS sequence"/>
</dbReference>
<keyword evidence="4" id="KW-1185">Reference proteome</keyword>
<comment type="caution">
    <text evidence="3">The sequence shown here is derived from an EMBL/GenBank/DDBJ whole genome shotgun (WGS) entry which is preliminary data.</text>
</comment>
<feature type="transmembrane region" description="Helical" evidence="1">
    <location>
        <begin position="182"/>
        <end position="198"/>
    </location>
</feature>
<keyword evidence="3" id="KW-0378">Hydrolase</keyword>
<evidence type="ECO:0000313" key="4">
    <source>
        <dbReference type="Proteomes" id="UP000753802"/>
    </source>
</evidence>
<dbReference type="InterPro" id="IPR003675">
    <property type="entry name" value="Rce1/LyrA-like_dom"/>
</dbReference>
<reference evidence="3 4" key="1">
    <citation type="submission" date="2020-01" db="EMBL/GenBank/DDBJ databases">
        <title>Genome analysis.</title>
        <authorList>
            <person name="Wu S."/>
            <person name="Wang G."/>
        </authorList>
    </citation>
    <scope>NUCLEOTIDE SEQUENCE [LARGE SCALE GENOMIC DNA]</scope>
    <source>
        <strain evidence="3 4">SYL130</strain>
    </source>
</reference>
<dbReference type="EMBL" id="JAACJS010000012">
    <property type="protein sequence ID" value="NCI50156.1"/>
    <property type="molecule type" value="Genomic_DNA"/>
</dbReference>
<feature type="transmembrane region" description="Helical" evidence="1">
    <location>
        <begin position="146"/>
        <end position="170"/>
    </location>
</feature>
<proteinExistence type="predicted"/>
<keyword evidence="3" id="KW-0482">Metalloprotease</keyword>
<organism evidence="3 4">
    <name type="scientific">Sediminibacterium roseum</name>
    <dbReference type="NCBI Taxonomy" id="1978412"/>
    <lineage>
        <taxon>Bacteria</taxon>
        <taxon>Pseudomonadati</taxon>
        <taxon>Bacteroidota</taxon>
        <taxon>Chitinophagia</taxon>
        <taxon>Chitinophagales</taxon>
        <taxon>Chitinophagaceae</taxon>
        <taxon>Sediminibacterium</taxon>
    </lineage>
</organism>
<evidence type="ECO:0000313" key="3">
    <source>
        <dbReference type="EMBL" id="NCI50156.1"/>
    </source>
</evidence>
<feature type="transmembrane region" description="Helical" evidence="1">
    <location>
        <begin position="31"/>
        <end position="52"/>
    </location>
</feature>
<evidence type="ECO:0000259" key="2">
    <source>
        <dbReference type="Pfam" id="PF02517"/>
    </source>
</evidence>
<accession>A0ABW9ZSR8</accession>
<feature type="domain" description="CAAX prenyl protease 2/Lysostaphin resistance protein A-like" evidence="2">
    <location>
        <begin position="124"/>
        <end position="214"/>
    </location>
</feature>
<evidence type="ECO:0000256" key="1">
    <source>
        <dbReference type="SAM" id="Phobius"/>
    </source>
</evidence>
<name>A0ABW9ZSR8_9BACT</name>
<gene>
    <name evidence="3" type="ORF">GWC95_09495</name>
</gene>
<dbReference type="GO" id="GO:0008237">
    <property type="term" value="F:metallopeptidase activity"/>
    <property type="evidence" value="ECO:0007669"/>
    <property type="project" value="UniProtKB-KW"/>
</dbReference>
<protein>
    <submittedName>
        <fullName evidence="3">CPBP family intramembrane metalloprotease</fullName>
    </submittedName>
</protein>
<dbReference type="Pfam" id="PF02517">
    <property type="entry name" value="Rce1-like"/>
    <property type="match status" value="1"/>
</dbReference>
<feature type="transmembrane region" description="Helical" evidence="1">
    <location>
        <begin position="73"/>
        <end position="95"/>
    </location>
</feature>